<proteinExistence type="predicted"/>
<evidence type="ECO:0008006" key="3">
    <source>
        <dbReference type="Google" id="ProtNLM"/>
    </source>
</evidence>
<gene>
    <name evidence="1" type="ORF">R5W23_000949</name>
</gene>
<sequence length="118" mass="12683">TRGLRMALGVLNCVGVRNLGDLATSLAGAEFLFAAFAESHGDAVRYSLAVIKSRGQLADELCDGDKLAAVTGGVYPVVWVQVRYDPVRASAEALTRLVEGHGWSVFEQIVSQRHRLIA</sequence>
<organism evidence="1 2">
    <name type="scientific">Gemmata algarum</name>
    <dbReference type="NCBI Taxonomy" id="2975278"/>
    <lineage>
        <taxon>Bacteria</taxon>
        <taxon>Pseudomonadati</taxon>
        <taxon>Planctomycetota</taxon>
        <taxon>Planctomycetia</taxon>
        <taxon>Gemmatales</taxon>
        <taxon>Gemmataceae</taxon>
        <taxon>Gemmata</taxon>
    </lineage>
</organism>
<reference evidence="2" key="1">
    <citation type="journal article" date="2023" name="Mar. Drugs">
        <title>Gemmata algarum, a Novel Planctomycete Isolated from an Algal Mat, Displays Antimicrobial Activity.</title>
        <authorList>
            <person name="Kumar G."/>
            <person name="Kallscheuer N."/>
            <person name="Kashif M."/>
            <person name="Ahamad S."/>
            <person name="Jagadeeshwari U."/>
            <person name="Pannikurungottu S."/>
            <person name="Haufschild T."/>
            <person name="Kabuu M."/>
            <person name="Sasikala C."/>
            <person name="Jogler C."/>
            <person name="Ramana C."/>
        </authorList>
    </citation>
    <scope>NUCLEOTIDE SEQUENCE [LARGE SCALE GENOMIC DNA]</scope>
    <source>
        <strain evidence="2">JC673</strain>
    </source>
</reference>
<accession>A0ABU5EWX8</accession>
<feature type="non-terminal residue" evidence="1">
    <location>
        <position position="1"/>
    </location>
</feature>
<name>A0ABU5EWX8_9BACT</name>
<dbReference type="RefSeq" id="WP_320686489.1">
    <property type="nucleotide sequence ID" value="NZ_JAXBLV010000137.1"/>
</dbReference>
<protein>
    <recommendedName>
        <fullName evidence="3">Homoserine dehydrogenase</fullName>
    </recommendedName>
</protein>
<comment type="caution">
    <text evidence="1">The sequence shown here is derived from an EMBL/GenBank/DDBJ whole genome shotgun (WGS) entry which is preliminary data.</text>
</comment>
<dbReference type="EMBL" id="JAXBLV010000137">
    <property type="protein sequence ID" value="MDY3559791.1"/>
    <property type="molecule type" value="Genomic_DNA"/>
</dbReference>
<evidence type="ECO:0000313" key="1">
    <source>
        <dbReference type="EMBL" id="MDY3559791.1"/>
    </source>
</evidence>
<evidence type="ECO:0000313" key="2">
    <source>
        <dbReference type="Proteomes" id="UP001272242"/>
    </source>
</evidence>
<keyword evidence="2" id="KW-1185">Reference proteome</keyword>
<dbReference type="Proteomes" id="UP001272242">
    <property type="component" value="Unassembled WGS sequence"/>
</dbReference>